<evidence type="ECO:0000313" key="3">
    <source>
        <dbReference type="EMBL" id="KAJ7644982.1"/>
    </source>
</evidence>
<feature type="compositionally biased region" description="Low complexity" evidence="1">
    <location>
        <begin position="133"/>
        <end position="169"/>
    </location>
</feature>
<evidence type="ECO:0000313" key="4">
    <source>
        <dbReference type="Proteomes" id="UP001221142"/>
    </source>
</evidence>
<organism evidence="3 4">
    <name type="scientific">Roridomyces roridus</name>
    <dbReference type="NCBI Taxonomy" id="1738132"/>
    <lineage>
        <taxon>Eukaryota</taxon>
        <taxon>Fungi</taxon>
        <taxon>Dikarya</taxon>
        <taxon>Basidiomycota</taxon>
        <taxon>Agaricomycotina</taxon>
        <taxon>Agaricomycetes</taxon>
        <taxon>Agaricomycetidae</taxon>
        <taxon>Agaricales</taxon>
        <taxon>Marasmiineae</taxon>
        <taxon>Mycenaceae</taxon>
        <taxon>Roridomyces</taxon>
    </lineage>
</organism>
<dbReference type="EMBL" id="JARKIF010000003">
    <property type="protein sequence ID" value="KAJ7644982.1"/>
    <property type="molecule type" value="Genomic_DNA"/>
</dbReference>
<feature type="compositionally biased region" description="Polar residues" evidence="1">
    <location>
        <begin position="58"/>
        <end position="68"/>
    </location>
</feature>
<feature type="region of interest" description="Disordered" evidence="1">
    <location>
        <begin position="46"/>
        <end position="75"/>
    </location>
</feature>
<sequence>MRFGGLRCSAAVSALWCTAPRAQPPVPYHRHVSPLGSASPAVAGLRLTMGDGVPDGLGNSSRGLSTRSPPGAQNIHRAGHAGIQRLLQRCMGVRLQHAGHGLHFIQPVKRSPSSKSLTPSAATPTAHCPPTPLSSSTPSASPSLTTPRSPSKRSPSSWRPSPTRMIPPP</sequence>
<gene>
    <name evidence="3" type="ORF">FB45DRAFT_899107</name>
    <name evidence="2" type="ORF">FB45DRAFT_934150</name>
</gene>
<dbReference type="EMBL" id="JARKIF010000022">
    <property type="protein sequence ID" value="KAJ7616396.1"/>
    <property type="molecule type" value="Genomic_DNA"/>
</dbReference>
<dbReference type="Proteomes" id="UP001221142">
    <property type="component" value="Unassembled WGS sequence"/>
</dbReference>
<feature type="region of interest" description="Disordered" evidence="1">
    <location>
        <begin position="104"/>
        <end position="169"/>
    </location>
</feature>
<protein>
    <submittedName>
        <fullName evidence="3">Uncharacterized protein</fullName>
    </submittedName>
</protein>
<evidence type="ECO:0000313" key="2">
    <source>
        <dbReference type="EMBL" id="KAJ7616396.1"/>
    </source>
</evidence>
<name>A0AAD7CCJ0_9AGAR</name>
<evidence type="ECO:0000256" key="1">
    <source>
        <dbReference type="SAM" id="MobiDB-lite"/>
    </source>
</evidence>
<dbReference type="AlphaFoldDB" id="A0AAD7CCJ0"/>
<accession>A0AAD7CCJ0</accession>
<comment type="caution">
    <text evidence="3">The sequence shown here is derived from an EMBL/GenBank/DDBJ whole genome shotgun (WGS) entry which is preliminary data.</text>
</comment>
<keyword evidence="4" id="KW-1185">Reference proteome</keyword>
<reference evidence="3" key="1">
    <citation type="submission" date="2023-03" db="EMBL/GenBank/DDBJ databases">
        <title>Massive genome expansion in bonnet fungi (Mycena s.s.) driven by repeated elements and novel gene families across ecological guilds.</title>
        <authorList>
            <consortium name="Lawrence Berkeley National Laboratory"/>
            <person name="Harder C.B."/>
            <person name="Miyauchi S."/>
            <person name="Viragh M."/>
            <person name="Kuo A."/>
            <person name="Thoen E."/>
            <person name="Andreopoulos B."/>
            <person name="Lu D."/>
            <person name="Skrede I."/>
            <person name="Drula E."/>
            <person name="Henrissat B."/>
            <person name="Morin E."/>
            <person name="Kohler A."/>
            <person name="Barry K."/>
            <person name="LaButti K."/>
            <person name="Morin E."/>
            <person name="Salamov A."/>
            <person name="Lipzen A."/>
            <person name="Mereny Z."/>
            <person name="Hegedus B."/>
            <person name="Baldrian P."/>
            <person name="Stursova M."/>
            <person name="Weitz H."/>
            <person name="Taylor A."/>
            <person name="Grigoriev I.V."/>
            <person name="Nagy L.G."/>
            <person name="Martin F."/>
            <person name="Kauserud H."/>
        </authorList>
    </citation>
    <scope>NUCLEOTIDE SEQUENCE</scope>
    <source>
        <strain evidence="3">9284</strain>
    </source>
</reference>
<proteinExistence type="predicted"/>